<dbReference type="AlphaFoldDB" id="A0AAF0BVU7"/>
<gene>
    <name evidence="1" type="ORF">PO878_10830</name>
</gene>
<protein>
    <submittedName>
        <fullName evidence="1">Uncharacterized protein</fullName>
    </submittedName>
</protein>
<dbReference type="RefSeq" id="WP_272738730.1">
    <property type="nucleotide sequence ID" value="NZ_CP116942.1"/>
</dbReference>
<dbReference type="KEGG" id="ima:PO878_10830"/>
<accession>A0AAF0BVU7</accession>
<reference evidence="1" key="1">
    <citation type="submission" date="2023-01" db="EMBL/GenBank/DDBJ databases">
        <title>The diversity of Class Acidimicrobiia in South China Sea sediment environments and the proposal of Iamia marina sp. nov., a novel species of the genus Iamia.</title>
        <authorList>
            <person name="He Y."/>
            <person name="Tian X."/>
        </authorList>
    </citation>
    <scope>NUCLEOTIDE SEQUENCE</scope>
    <source>
        <strain evidence="1">DSM 19957</strain>
    </source>
</reference>
<keyword evidence="2" id="KW-1185">Reference proteome</keyword>
<proteinExistence type="predicted"/>
<name>A0AAF0BVU7_9ACTN</name>
<evidence type="ECO:0000313" key="1">
    <source>
        <dbReference type="EMBL" id="WCO69217.1"/>
    </source>
</evidence>
<dbReference type="Proteomes" id="UP001216390">
    <property type="component" value="Chromosome"/>
</dbReference>
<evidence type="ECO:0000313" key="2">
    <source>
        <dbReference type="Proteomes" id="UP001216390"/>
    </source>
</evidence>
<organism evidence="1 2">
    <name type="scientific">Iamia majanohamensis</name>
    <dbReference type="NCBI Taxonomy" id="467976"/>
    <lineage>
        <taxon>Bacteria</taxon>
        <taxon>Bacillati</taxon>
        <taxon>Actinomycetota</taxon>
        <taxon>Acidimicrobiia</taxon>
        <taxon>Acidimicrobiales</taxon>
        <taxon>Iamiaceae</taxon>
        <taxon>Iamia</taxon>
    </lineage>
</organism>
<dbReference type="EMBL" id="CP116942">
    <property type="protein sequence ID" value="WCO69217.1"/>
    <property type="molecule type" value="Genomic_DNA"/>
</dbReference>
<sequence length="110" mass="12055">MATIRATCADCGDVEITSDEVVVRVCVDNGHGSYTFRCPGCGMAVAKPAEPRIVELLIASGVRLHRWRLPAELDEQRVGDPIDHDDLLDFHRLLGDDGRLTTELGRLVEG</sequence>